<comment type="caution">
    <text evidence="2">The sequence shown here is derived from an EMBL/GenBank/DDBJ whole genome shotgun (WGS) entry which is preliminary data.</text>
</comment>
<sequence length="288" mass="31975">MEESSSEIQSPLTENSPPVPSSILDSCPLILENDPSLEHLEKEETKDFGSEIEILPAKIPPRTFSPCALIEENCPPVISVTLEFSPLISQHCEELEPLDNEEQENPGPEIATCEEIIPTEEEKLLAKILPQEALPIGQVEESPDKPVPGFSKFLEILEDQYTVQDISKTEVSSTFQETEGNKLGLALDSKNQLQYSRKHIMVAKPKGIGIQVEPISGIRPSIFSEICIPPEDIPDSLGPELPAILGESFGKKYELLESKRLALFLHTSCFLKFSDWKSKKKKQQTAAL</sequence>
<organism evidence="2 3">
    <name type="scientific">Puccinia graminis f. sp. tritici</name>
    <dbReference type="NCBI Taxonomy" id="56615"/>
    <lineage>
        <taxon>Eukaryota</taxon>
        <taxon>Fungi</taxon>
        <taxon>Dikarya</taxon>
        <taxon>Basidiomycota</taxon>
        <taxon>Pucciniomycotina</taxon>
        <taxon>Pucciniomycetes</taxon>
        <taxon>Pucciniales</taxon>
        <taxon>Pucciniaceae</taxon>
        <taxon>Puccinia</taxon>
    </lineage>
</organism>
<dbReference type="OrthoDB" id="10438444at2759"/>
<feature type="compositionally biased region" description="Polar residues" evidence="1">
    <location>
        <begin position="1"/>
        <end position="16"/>
    </location>
</feature>
<name>A0A5B0NAE0_PUCGR</name>
<accession>A0A5B0NAE0</accession>
<proteinExistence type="predicted"/>
<protein>
    <submittedName>
        <fullName evidence="2">Uncharacterized protein</fullName>
    </submittedName>
</protein>
<dbReference type="Proteomes" id="UP000324748">
    <property type="component" value="Unassembled WGS sequence"/>
</dbReference>
<evidence type="ECO:0000313" key="2">
    <source>
        <dbReference type="EMBL" id="KAA1085706.1"/>
    </source>
</evidence>
<evidence type="ECO:0000256" key="1">
    <source>
        <dbReference type="SAM" id="MobiDB-lite"/>
    </source>
</evidence>
<keyword evidence="3" id="KW-1185">Reference proteome</keyword>
<dbReference type="AlphaFoldDB" id="A0A5B0NAE0"/>
<evidence type="ECO:0000313" key="3">
    <source>
        <dbReference type="Proteomes" id="UP000324748"/>
    </source>
</evidence>
<dbReference type="EMBL" id="VSWC01000106">
    <property type="protein sequence ID" value="KAA1085706.1"/>
    <property type="molecule type" value="Genomic_DNA"/>
</dbReference>
<feature type="region of interest" description="Disordered" evidence="1">
    <location>
        <begin position="1"/>
        <end position="27"/>
    </location>
</feature>
<gene>
    <name evidence="2" type="ORF">PGT21_016757</name>
</gene>
<reference evidence="2 3" key="1">
    <citation type="submission" date="2019-05" db="EMBL/GenBank/DDBJ databases">
        <title>Emergence of the Ug99 lineage of the wheat stem rust pathogen through somatic hybridization.</title>
        <authorList>
            <person name="Li F."/>
            <person name="Upadhyaya N.M."/>
            <person name="Sperschneider J."/>
            <person name="Matny O."/>
            <person name="Nguyen-Phuc H."/>
            <person name="Mago R."/>
            <person name="Raley C."/>
            <person name="Miller M.E."/>
            <person name="Silverstein K.A.T."/>
            <person name="Henningsen E."/>
            <person name="Hirsch C.D."/>
            <person name="Visser B."/>
            <person name="Pretorius Z.A."/>
            <person name="Steffenson B.J."/>
            <person name="Schwessinger B."/>
            <person name="Dodds P.N."/>
            <person name="Figueroa M."/>
        </authorList>
    </citation>
    <scope>NUCLEOTIDE SEQUENCE [LARGE SCALE GENOMIC DNA]</scope>
    <source>
        <strain evidence="2">21-0</strain>
    </source>
</reference>